<dbReference type="EC" id="1.14.99.56" evidence="15"/>
<evidence type="ECO:0000259" key="17">
    <source>
        <dbReference type="Pfam" id="PF03443"/>
    </source>
</evidence>
<proteinExistence type="inferred from homology"/>
<accession>A0A3N2PV75</accession>
<evidence type="ECO:0000256" key="13">
    <source>
        <dbReference type="ARBA" id="ARBA00044502"/>
    </source>
</evidence>
<keyword evidence="3" id="KW-0964">Secreted</keyword>
<evidence type="ECO:0000256" key="6">
    <source>
        <dbReference type="ARBA" id="ARBA00023001"/>
    </source>
</evidence>
<dbReference type="PANTHER" id="PTHR33353">
    <property type="entry name" value="PUTATIVE (AFU_ORTHOLOGUE AFUA_1G12560)-RELATED"/>
    <property type="match status" value="1"/>
</dbReference>
<keyword evidence="7" id="KW-0560">Oxidoreductase</keyword>
<dbReference type="Gene3D" id="2.70.50.70">
    <property type="match status" value="1"/>
</dbReference>
<dbReference type="Proteomes" id="UP000272025">
    <property type="component" value="Unassembled WGS sequence"/>
</dbReference>
<evidence type="ECO:0000256" key="5">
    <source>
        <dbReference type="ARBA" id="ARBA00022729"/>
    </source>
</evidence>
<dbReference type="InterPro" id="IPR049892">
    <property type="entry name" value="AA9"/>
</dbReference>
<gene>
    <name evidence="18" type="ORF">SODALDRAFT_340434</name>
</gene>
<evidence type="ECO:0000256" key="8">
    <source>
        <dbReference type="ARBA" id="ARBA00023008"/>
    </source>
</evidence>
<keyword evidence="8" id="KW-0186">Copper</keyword>
<keyword evidence="4" id="KW-0479">Metal-binding</keyword>
<dbReference type="STRING" id="1314773.A0A3N2PV75"/>
<evidence type="ECO:0000256" key="15">
    <source>
        <dbReference type="ARBA" id="ARBA00047174"/>
    </source>
</evidence>
<comment type="subcellular location">
    <subcellularLocation>
        <location evidence="2">Secreted</location>
    </subcellularLocation>
</comment>
<keyword evidence="12" id="KW-0624">Polysaccharide degradation</keyword>
<sequence length="223" mass="24072">MKSFPLLPLLATGSLAHYYFPNTIVDGVQSDDWEFIRQTQNVPGSEPVEDLDSNLLRCFEASDRPAADVLSVAAGAEIGLKSSNSMGHPGPSLFYMARVPDGEDITTWQPTGDVWFKIDHYGDQGGEYPQFETEMTEIYTTIPSSVPDGNYLLRAEHIGLHVAGAPQFYIACAQLSVSGGGSGNPSPLVSFPGVYTMNDPGLSVNIYVADGPYEYPGPEVWSG</sequence>
<evidence type="ECO:0000313" key="18">
    <source>
        <dbReference type="EMBL" id="ROT38246.1"/>
    </source>
</evidence>
<evidence type="ECO:0000256" key="2">
    <source>
        <dbReference type="ARBA" id="ARBA00004613"/>
    </source>
</evidence>
<evidence type="ECO:0000256" key="1">
    <source>
        <dbReference type="ARBA" id="ARBA00001973"/>
    </source>
</evidence>
<keyword evidence="11" id="KW-0119">Carbohydrate metabolism</keyword>
<protein>
    <recommendedName>
        <fullName evidence="15">lytic cellulose monooxygenase (C4-dehydrogenating)</fullName>
        <ecNumber evidence="15">1.14.99.56</ecNumber>
    </recommendedName>
</protein>
<dbReference type="GeneID" id="39581428"/>
<feature type="domain" description="Auxiliary Activity family 9 catalytic" evidence="17">
    <location>
        <begin position="17"/>
        <end position="209"/>
    </location>
</feature>
<evidence type="ECO:0000256" key="7">
    <source>
        <dbReference type="ARBA" id="ARBA00023002"/>
    </source>
</evidence>
<dbReference type="OrthoDB" id="5271017at2759"/>
<keyword evidence="6" id="KW-0136">Cellulose degradation</keyword>
<comment type="catalytic activity">
    <reaction evidence="14">
        <text>[(1-&gt;4)-beta-D-glucosyl]n+m + reduced acceptor + O2 = 4-dehydro-beta-D-glucosyl-[(1-&gt;4)-beta-D-glucosyl]n-1 + [(1-&gt;4)-beta-D-glucosyl]m + acceptor + H2O.</text>
        <dbReference type="EC" id="1.14.99.56"/>
    </reaction>
</comment>
<dbReference type="GO" id="GO:0004497">
    <property type="term" value="F:monooxygenase activity"/>
    <property type="evidence" value="ECO:0007669"/>
    <property type="project" value="UniProtKB-KW"/>
</dbReference>
<evidence type="ECO:0000256" key="9">
    <source>
        <dbReference type="ARBA" id="ARBA00023033"/>
    </source>
</evidence>
<dbReference type="GO" id="GO:0046872">
    <property type="term" value="F:metal ion binding"/>
    <property type="evidence" value="ECO:0007669"/>
    <property type="project" value="UniProtKB-KW"/>
</dbReference>
<dbReference type="AlphaFoldDB" id="A0A3N2PV75"/>
<keyword evidence="5 16" id="KW-0732">Signal</keyword>
<dbReference type="GO" id="GO:0030245">
    <property type="term" value="P:cellulose catabolic process"/>
    <property type="evidence" value="ECO:0007669"/>
    <property type="project" value="UniProtKB-KW"/>
</dbReference>
<dbReference type="CDD" id="cd21175">
    <property type="entry name" value="LPMO_AA9"/>
    <property type="match status" value="1"/>
</dbReference>
<evidence type="ECO:0000256" key="11">
    <source>
        <dbReference type="ARBA" id="ARBA00023277"/>
    </source>
</evidence>
<dbReference type="Pfam" id="PF03443">
    <property type="entry name" value="AA9"/>
    <property type="match status" value="1"/>
</dbReference>
<evidence type="ECO:0000256" key="14">
    <source>
        <dbReference type="ARBA" id="ARBA00045077"/>
    </source>
</evidence>
<dbReference type="PANTHER" id="PTHR33353:SF10">
    <property type="entry name" value="ENDO-BETA-1,4-GLUCANASE D"/>
    <property type="match status" value="1"/>
</dbReference>
<feature type="chain" id="PRO_5018248202" description="lytic cellulose monooxygenase (C4-dehydrogenating)" evidence="16">
    <location>
        <begin position="17"/>
        <end position="223"/>
    </location>
</feature>
<keyword evidence="9" id="KW-0503">Monooxygenase</keyword>
<evidence type="ECO:0000256" key="16">
    <source>
        <dbReference type="SAM" id="SignalP"/>
    </source>
</evidence>
<name>A0A3N2PV75_SODAK</name>
<evidence type="ECO:0000313" key="19">
    <source>
        <dbReference type="Proteomes" id="UP000272025"/>
    </source>
</evidence>
<comment type="similarity">
    <text evidence="13">Belongs to the polysaccharide monooxygenase AA9 family.</text>
</comment>
<keyword evidence="10" id="KW-1015">Disulfide bond</keyword>
<organism evidence="18 19">
    <name type="scientific">Sodiomyces alkalinus (strain CBS 110278 / VKM F-3762 / F11)</name>
    <name type="common">Alkaliphilic filamentous fungus</name>
    <dbReference type="NCBI Taxonomy" id="1314773"/>
    <lineage>
        <taxon>Eukaryota</taxon>
        <taxon>Fungi</taxon>
        <taxon>Dikarya</taxon>
        <taxon>Ascomycota</taxon>
        <taxon>Pezizomycotina</taxon>
        <taxon>Sordariomycetes</taxon>
        <taxon>Hypocreomycetidae</taxon>
        <taxon>Glomerellales</taxon>
        <taxon>Plectosphaerellaceae</taxon>
        <taxon>Sodiomyces</taxon>
    </lineage>
</organism>
<comment type="cofactor">
    <cofactor evidence="1">
        <name>Cu(2+)</name>
        <dbReference type="ChEBI" id="CHEBI:29036"/>
    </cofactor>
</comment>
<evidence type="ECO:0000256" key="12">
    <source>
        <dbReference type="ARBA" id="ARBA00023326"/>
    </source>
</evidence>
<dbReference type="RefSeq" id="XP_028466052.1">
    <property type="nucleotide sequence ID" value="XM_028612950.1"/>
</dbReference>
<feature type="signal peptide" evidence="16">
    <location>
        <begin position="1"/>
        <end position="16"/>
    </location>
</feature>
<dbReference type="InterPro" id="IPR005103">
    <property type="entry name" value="AA9_LPMO"/>
</dbReference>
<reference evidence="18 19" key="1">
    <citation type="journal article" date="2018" name="Mol. Ecol.">
        <title>The obligate alkalophilic soda-lake fungus Sodiomyces alkalinus has shifted to a protein diet.</title>
        <authorList>
            <person name="Grum-Grzhimaylo A.A."/>
            <person name="Falkoski D.L."/>
            <person name="van den Heuvel J."/>
            <person name="Valero-Jimenez C.A."/>
            <person name="Min B."/>
            <person name="Choi I.G."/>
            <person name="Lipzen A."/>
            <person name="Daum C.G."/>
            <person name="Aanen D.K."/>
            <person name="Tsang A."/>
            <person name="Henrissat B."/>
            <person name="Bilanenko E.N."/>
            <person name="de Vries R.P."/>
            <person name="van Kan J.A.L."/>
            <person name="Grigoriev I.V."/>
            <person name="Debets A.J.M."/>
        </authorList>
    </citation>
    <scope>NUCLEOTIDE SEQUENCE [LARGE SCALE GENOMIC DNA]</scope>
    <source>
        <strain evidence="18 19">F11</strain>
    </source>
</reference>
<evidence type="ECO:0000256" key="10">
    <source>
        <dbReference type="ARBA" id="ARBA00023157"/>
    </source>
</evidence>
<evidence type="ECO:0000256" key="4">
    <source>
        <dbReference type="ARBA" id="ARBA00022723"/>
    </source>
</evidence>
<dbReference type="GO" id="GO:0005576">
    <property type="term" value="C:extracellular region"/>
    <property type="evidence" value="ECO:0007669"/>
    <property type="project" value="UniProtKB-SubCell"/>
</dbReference>
<dbReference type="EMBL" id="ML119056">
    <property type="protein sequence ID" value="ROT38246.1"/>
    <property type="molecule type" value="Genomic_DNA"/>
</dbReference>
<keyword evidence="19" id="KW-1185">Reference proteome</keyword>
<evidence type="ECO:0000256" key="3">
    <source>
        <dbReference type="ARBA" id="ARBA00022525"/>
    </source>
</evidence>